<gene>
    <name evidence="1" type="primary">A06p045980.1_BraROA</name>
    <name evidence="1" type="ORF">IGI04_024539</name>
</gene>
<proteinExistence type="predicted"/>
<organism evidence="1 2">
    <name type="scientific">Brassica rapa subsp. trilocularis</name>
    <dbReference type="NCBI Taxonomy" id="1813537"/>
    <lineage>
        <taxon>Eukaryota</taxon>
        <taxon>Viridiplantae</taxon>
        <taxon>Streptophyta</taxon>
        <taxon>Embryophyta</taxon>
        <taxon>Tracheophyta</taxon>
        <taxon>Spermatophyta</taxon>
        <taxon>Magnoliopsida</taxon>
        <taxon>eudicotyledons</taxon>
        <taxon>Gunneridae</taxon>
        <taxon>Pentapetalae</taxon>
        <taxon>rosids</taxon>
        <taxon>malvids</taxon>
        <taxon>Brassicales</taxon>
        <taxon>Brassicaceae</taxon>
        <taxon>Brassiceae</taxon>
        <taxon>Brassica</taxon>
    </lineage>
</organism>
<protein>
    <submittedName>
        <fullName evidence="1">Uncharacterized protein</fullName>
    </submittedName>
</protein>
<accession>A0ABQ7M701</accession>
<reference evidence="1 2" key="1">
    <citation type="submission" date="2021-03" db="EMBL/GenBank/DDBJ databases">
        <authorList>
            <person name="King G.J."/>
            <person name="Bancroft I."/>
            <person name="Baten A."/>
            <person name="Bloomfield J."/>
            <person name="Borpatragohain P."/>
            <person name="He Z."/>
            <person name="Irish N."/>
            <person name="Irwin J."/>
            <person name="Liu K."/>
            <person name="Mauleon R.P."/>
            <person name="Moore J."/>
            <person name="Morris R."/>
            <person name="Ostergaard L."/>
            <person name="Wang B."/>
            <person name="Wells R."/>
        </authorList>
    </citation>
    <scope>NUCLEOTIDE SEQUENCE [LARGE SCALE GENOMIC DNA]</scope>
    <source>
        <strain evidence="1">R-o-18</strain>
        <tissue evidence="1">Leaf</tissue>
    </source>
</reference>
<evidence type="ECO:0000313" key="1">
    <source>
        <dbReference type="EMBL" id="KAG5394576.1"/>
    </source>
</evidence>
<sequence>MKKRRRRASCGRPGRGASCLPGVTELEGEALVTQDEEKISRGVHLIEGSSFSEQRVIEQTFNEQSQL</sequence>
<keyword evidence="2" id="KW-1185">Reference proteome</keyword>
<evidence type="ECO:0000313" key="2">
    <source>
        <dbReference type="Proteomes" id="UP000823674"/>
    </source>
</evidence>
<comment type="caution">
    <text evidence="1">The sequence shown here is derived from an EMBL/GenBank/DDBJ whole genome shotgun (WGS) entry which is preliminary data.</text>
</comment>
<name>A0ABQ7M701_BRACM</name>
<dbReference type="Proteomes" id="UP000823674">
    <property type="component" value="Chromosome A06"/>
</dbReference>
<dbReference type="EMBL" id="JADBGQ010000006">
    <property type="protein sequence ID" value="KAG5394576.1"/>
    <property type="molecule type" value="Genomic_DNA"/>
</dbReference>